<feature type="region of interest" description="Disordered" evidence="1">
    <location>
        <begin position="133"/>
        <end position="156"/>
    </location>
</feature>
<protein>
    <submittedName>
        <fullName evidence="2">Uncharacterized protein</fullName>
    </submittedName>
</protein>
<organism evidence="2 3">
    <name type="scientific">Roridomyces roridus</name>
    <dbReference type="NCBI Taxonomy" id="1738132"/>
    <lineage>
        <taxon>Eukaryota</taxon>
        <taxon>Fungi</taxon>
        <taxon>Dikarya</taxon>
        <taxon>Basidiomycota</taxon>
        <taxon>Agaricomycotina</taxon>
        <taxon>Agaricomycetes</taxon>
        <taxon>Agaricomycetidae</taxon>
        <taxon>Agaricales</taxon>
        <taxon>Marasmiineae</taxon>
        <taxon>Mycenaceae</taxon>
        <taxon>Roridomyces</taxon>
    </lineage>
</organism>
<reference evidence="2" key="1">
    <citation type="submission" date="2023-03" db="EMBL/GenBank/DDBJ databases">
        <title>Massive genome expansion in bonnet fungi (Mycena s.s.) driven by repeated elements and novel gene families across ecological guilds.</title>
        <authorList>
            <consortium name="Lawrence Berkeley National Laboratory"/>
            <person name="Harder C.B."/>
            <person name="Miyauchi S."/>
            <person name="Viragh M."/>
            <person name="Kuo A."/>
            <person name="Thoen E."/>
            <person name="Andreopoulos B."/>
            <person name="Lu D."/>
            <person name="Skrede I."/>
            <person name="Drula E."/>
            <person name="Henrissat B."/>
            <person name="Morin E."/>
            <person name="Kohler A."/>
            <person name="Barry K."/>
            <person name="LaButti K."/>
            <person name="Morin E."/>
            <person name="Salamov A."/>
            <person name="Lipzen A."/>
            <person name="Mereny Z."/>
            <person name="Hegedus B."/>
            <person name="Baldrian P."/>
            <person name="Stursova M."/>
            <person name="Weitz H."/>
            <person name="Taylor A."/>
            <person name="Grigoriev I.V."/>
            <person name="Nagy L.G."/>
            <person name="Martin F."/>
            <person name="Kauserud H."/>
        </authorList>
    </citation>
    <scope>NUCLEOTIDE SEQUENCE</scope>
    <source>
        <strain evidence="2">9284</strain>
    </source>
</reference>
<comment type="caution">
    <text evidence="2">The sequence shown here is derived from an EMBL/GenBank/DDBJ whole genome shotgun (WGS) entry which is preliminary data.</text>
</comment>
<accession>A0AAD7C1C5</accession>
<keyword evidence="3" id="KW-1185">Reference proteome</keyword>
<dbReference type="EMBL" id="JARKIF010000006">
    <property type="protein sequence ID" value="KAJ7636515.1"/>
    <property type="molecule type" value="Genomic_DNA"/>
</dbReference>
<feature type="region of interest" description="Disordered" evidence="1">
    <location>
        <begin position="196"/>
        <end position="244"/>
    </location>
</feature>
<proteinExistence type="predicted"/>
<dbReference type="Proteomes" id="UP001221142">
    <property type="component" value="Unassembled WGS sequence"/>
</dbReference>
<evidence type="ECO:0000313" key="2">
    <source>
        <dbReference type="EMBL" id="KAJ7636515.1"/>
    </source>
</evidence>
<name>A0AAD7C1C5_9AGAR</name>
<sequence length="244" mass="26401">MPTSDGSNARFFNFHLAVFQPRPGNVINLLLARRDTSNTWSASCGSGNTLSKVSGDVMGATPSNWGLRVWRSRHGRLLIVFPLPQLEAFEPGPGSGKIHRHAVVEVVEREEWDEVSDVAALYRPRLQNDTLERGQGQACSNGGGEAQHAPSAVPGSRAELCEREIQGQQFAELSDVVDSGLSSPQDIQGRILESPRGIKDKKLPIMGGGRGVPPRAEKKSRAPVTRGPVNADFQRKTPHLGAQS</sequence>
<dbReference type="AlphaFoldDB" id="A0AAD7C1C5"/>
<evidence type="ECO:0000256" key="1">
    <source>
        <dbReference type="SAM" id="MobiDB-lite"/>
    </source>
</evidence>
<evidence type="ECO:0000313" key="3">
    <source>
        <dbReference type="Proteomes" id="UP001221142"/>
    </source>
</evidence>
<gene>
    <name evidence="2" type="ORF">FB45DRAFT_1001587</name>
</gene>